<dbReference type="Gene3D" id="3.30.1330.30">
    <property type="match status" value="1"/>
</dbReference>
<dbReference type="InterPro" id="IPR029064">
    <property type="entry name" value="Ribosomal_eL30-like_sf"/>
</dbReference>
<evidence type="ECO:0000256" key="1">
    <source>
        <dbReference type="ARBA" id="ARBA00022603"/>
    </source>
</evidence>
<dbReference type="InterPro" id="IPR001537">
    <property type="entry name" value="SpoU_MeTrfase"/>
</dbReference>
<organism evidence="5 6">
    <name type="scientific">Desulfobulbus oligotrophicus</name>
    <dbReference type="NCBI Taxonomy" id="1909699"/>
    <lineage>
        <taxon>Bacteria</taxon>
        <taxon>Pseudomonadati</taxon>
        <taxon>Thermodesulfobacteriota</taxon>
        <taxon>Desulfobulbia</taxon>
        <taxon>Desulfobulbales</taxon>
        <taxon>Desulfobulbaceae</taxon>
        <taxon>Desulfobulbus</taxon>
    </lineage>
</organism>
<dbReference type="SUPFAM" id="SSF75217">
    <property type="entry name" value="alpha/beta knot"/>
    <property type="match status" value="1"/>
</dbReference>
<dbReference type="KEGG" id="dog:HP555_06680"/>
<dbReference type="SUPFAM" id="SSF55315">
    <property type="entry name" value="L30e-like"/>
    <property type="match status" value="1"/>
</dbReference>
<gene>
    <name evidence="5" type="primary">rlmB</name>
    <name evidence="5" type="ORF">HP555_06680</name>
</gene>
<dbReference type="InterPro" id="IPR004441">
    <property type="entry name" value="rRNA_MeTrfase_TrmH"/>
</dbReference>
<name>A0A7T6AQI3_9BACT</name>
<dbReference type="SMART" id="SM00967">
    <property type="entry name" value="SpoU_sub_bind"/>
    <property type="match status" value="1"/>
</dbReference>
<dbReference type="Proteomes" id="UP000596092">
    <property type="component" value="Chromosome"/>
</dbReference>
<dbReference type="InterPro" id="IPR013123">
    <property type="entry name" value="SpoU_subst-bd"/>
</dbReference>
<evidence type="ECO:0000256" key="2">
    <source>
        <dbReference type="ARBA" id="ARBA00022679"/>
    </source>
</evidence>
<dbReference type="AlphaFoldDB" id="A0A7T6AQI3"/>
<dbReference type="EMBL" id="CP054140">
    <property type="protein sequence ID" value="QQG65572.1"/>
    <property type="molecule type" value="Genomic_DNA"/>
</dbReference>
<keyword evidence="1 5" id="KW-0489">Methyltransferase</keyword>
<protein>
    <submittedName>
        <fullName evidence="5">23S rRNA (Guanosine(2251)-2'-O)-methyltransferase RlmB</fullName>
    </submittedName>
</protein>
<feature type="region of interest" description="Disordered" evidence="3">
    <location>
        <begin position="1"/>
        <end position="24"/>
    </location>
</feature>
<reference evidence="5 6" key="1">
    <citation type="submission" date="2020-05" db="EMBL/GenBank/DDBJ databases">
        <title>Complete genome of Desulfobulbus oligotrophicus.</title>
        <authorList>
            <person name="Podar M."/>
        </authorList>
    </citation>
    <scope>NUCLEOTIDE SEQUENCE [LARGE SCALE GENOMIC DNA]</scope>
    <source>
        <strain evidence="5 6">Prop6</strain>
    </source>
</reference>
<accession>A0A7T6AQI3</accession>
<dbReference type="RefSeq" id="WP_199264393.1">
    <property type="nucleotide sequence ID" value="NZ_CP054140.1"/>
</dbReference>
<evidence type="ECO:0000313" key="6">
    <source>
        <dbReference type="Proteomes" id="UP000596092"/>
    </source>
</evidence>
<dbReference type="InterPro" id="IPR029028">
    <property type="entry name" value="Alpha/beta_knot_MTases"/>
</dbReference>
<dbReference type="PANTHER" id="PTHR46429">
    <property type="entry name" value="23S RRNA (GUANOSINE-2'-O-)-METHYLTRANSFERASE RLMB"/>
    <property type="match status" value="1"/>
</dbReference>
<dbReference type="Gene3D" id="3.40.1280.10">
    <property type="match status" value="1"/>
</dbReference>
<proteinExistence type="predicted"/>
<dbReference type="InterPro" id="IPR029026">
    <property type="entry name" value="tRNA_m1G_MTases_N"/>
</dbReference>
<keyword evidence="6" id="KW-1185">Reference proteome</keyword>
<evidence type="ECO:0000256" key="3">
    <source>
        <dbReference type="SAM" id="MobiDB-lite"/>
    </source>
</evidence>
<dbReference type="Pfam" id="PF00588">
    <property type="entry name" value="SpoU_methylase"/>
    <property type="match status" value="1"/>
</dbReference>
<keyword evidence="2 5" id="KW-0808">Transferase</keyword>
<dbReference type="GO" id="GO:0032259">
    <property type="term" value="P:methylation"/>
    <property type="evidence" value="ECO:0007669"/>
    <property type="project" value="UniProtKB-KW"/>
</dbReference>
<dbReference type="PANTHER" id="PTHR46429:SF1">
    <property type="entry name" value="23S RRNA (GUANOSINE-2'-O-)-METHYLTRANSFERASE RLMB"/>
    <property type="match status" value="1"/>
</dbReference>
<feature type="domain" description="RNA 2-O ribose methyltransferase substrate binding" evidence="4">
    <location>
        <begin position="27"/>
        <end position="102"/>
    </location>
</feature>
<dbReference type="GO" id="GO:0003723">
    <property type="term" value="F:RNA binding"/>
    <property type="evidence" value="ECO:0007669"/>
    <property type="project" value="InterPro"/>
</dbReference>
<evidence type="ECO:0000313" key="5">
    <source>
        <dbReference type="EMBL" id="QQG65572.1"/>
    </source>
</evidence>
<dbReference type="Pfam" id="PF08032">
    <property type="entry name" value="SpoU_sub_bind"/>
    <property type="match status" value="1"/>
</dbReference>
<dbReference type="GO" id="GO:0006396">
    <property type="term" value="P:RNA processing"/>
    <property type="evidence" value="ECO:0007669"/>
    <property type="project" value="InterPro"/>
</dbReference>
<dbReference type="CDD" id="cd18103">
    <property type="entry name" value="SpoU-like_RlmB"/>
    <property type="match status" value="1"/>
</dbReference>
<dbReference type="GO" id="GO:0005829">
    <property type="term" value="C:cytosol"/>
    <property type="evidence" value="ECO:0007669"/>
    <property type="project" value="TreeGrafter"/>
</dbReference>
<dbReference type="NCBIfam" id="TIGR00186">
    <property type="entry name" value="rRNA_methyl_3"/>
    <property type="match status" value="1"/>
</dbReference>
<dbReference type="GO" id="GO:0008173">
    <property type="term" value="F:RNA methyltransferase activity"/>
    <property type="evidence" value="ECO:0007669"/>
    <property type="project" value="InterPro"/>
</dbReference>
<feature type="compositionally biased region" description="Polar residues" evidence="3">
    <location>
        <begin position="1"/>
        <end position="14"/>
    </location>
</feature>
<sequence length="270" mass="29593">MTHNSSRENQSSPVGTAGPEPESAEDLVWGVHPVQEALEKDPTTIREITVQQGKTGYRLQRLIDLARDQGVLVRFASTDRLGVPRHCRHQGVVARLNAVRVFPFPHLLERLADHSQEKPRTVLALDSLQDPRNLGSILRSALAAGFSDVLMTRERSVPLTGTVVRASAGAVAHLHLYQVGNLVDALDSLKKHGYWIYGTVTEQSAASIYTVDFSGPICVVIGSEGKGLRPLVRKQSDFLVTIPMQAAFNSLNVSVAAAIVMFEIVRRYPE</sequence>
<evidence type="ECO:0000259" key="4">
    <source>
        <dbReference type="SMART" id="SM00967"/>
    </source>
</evidence>